<organism evidence="3">
    <name type="scientific">Chaetomium thermophilum (strain DSM 1495 / CBS 144.50 / IMI 039719)</name>
    <name type="common">Thermochaetoides thermophila</name>
    <dbReference type="NCBI Taxonomy" id="759272"/>
    <lineage>
        <taxon>Eukaryota</taxon>
        <taxon>Fungi</taxon>
        <taxon>Dikarya</taxon>
        <taxon>Ascomycota</taxon>
        <taxon>Pezizomycotina</taxon>
        <taxon>Sordariomycetes</taxon>
        <taxon>Sordariomycetidae</taxon>
        <taxon>Sordariales</taxon>
        <taxon>Chaetomiaceae</taxon>
        <taxon>Thermochaetoides</taxon>
    </lineage>
</organism>
<gene>
    <name evidence="2" type="ORF">CTHT_0062340</name>
</gene>
<name>G0SE41_CHATD</name>
<dbReference type="Proteomes" id="UP000008066">
    <property type="component" value="Unassembled WGS sequence"/>
</dbReference>
<proteinExistence type="predicted"/>
<keyword evidence="3" id="KW-1185">Reference proteome</keyword>
<feature type="region of interest" description="Disordered" evidence="1">
    <location>
        <begin position="389"/>
        <end position="498"/>
    </location>
</feature>
<accession>G0SE41</accession>
<feature type="region of interest" description="Disordered" evidence="1">
    <location>
        <begin position="688"/>
        <end position="735"/>
    </location>
</feature>
<reference evidence="2 3" key="1">
    <citation type="journal article" date="2011" name="Cell">
        <title>Insight into structure and assembly of the nuclear pore complex by utilizing the genome of a eukaryotic thermophile.</title>
        <authorList>
            <person name="Amlacher S."/>
            <person name="Sarges P."/>
            <person name="Flemming D."/>
            <person name="van Noort V."/>
            <person name="Kunze R."/>
            <person name="Devos D.P."/>
            <person name="Arumugam M."/>
            <person name="Bork P."/>
            <person name="Hurt E."/>
        </authorList>
    </citation>
    <scope>NUCLEOTIDE SEQUENCE [LARGE SCALE GENOMIC DNA]</scope>
    <source>
        <strain evidence="3">DSM 1495 / CBS 144.50 / IMI 039719</strain>
    </source>
</reference>
<feature type="compositionally biased region" description="Polar residues" evidence="1">
    <location>
        <begin position="591"/>
        <end position="636"/>
    </location>
</feature>
<dbReference type="GeneID" id="18260272"/>
<dbReference type="eggNOG" id="ENOG502SMWI">
    <property type="taxonomic scope" value="Eukaryota"/>
</dbReference>
<feature type="compositionally biased region" description="Polar residues" evidence="1">
    <location>
        <begin position="336"/>
        <end position="345"/>
    </location>
</feature>
<evidence type="ECO:0000256" key="1">
    <source>
        <dbReference type="SAM" id="MobiDB-lite"/>
    </source>
</evidence>
<dbReference type="EMBL" id="GL988046">
    <property type="protein sequence ID" value="EGS18218.1"/>
    <property type="molecule type" value="Genomic_DNA"/>
</dbReference>
<feature type="compositionally biased region" description="Basic and acidic residues" evidence="1">
    <location>
        <begin position="720"/>
        <end position="735"/>
    </location>
</feature>
<dbReference type="OrthoDB" id="4161595at2759"/>
<feature type="region of interest" description="Disordered" evidence="1">
    <location>
        <begin position="591"/>
        <end position="638"/>
    </location>
</feature>
<evidence type="ECO:0000313" key="2">
    <source>
        <dbReference type="EMBL" id="EGS18218.1"/>
    </source>
</evidence>
<feature type="compositionally biased region" description="Low complexity" evidence="1">
    <location>
        <begin position="482"/>
        <end position="496"/>
    </location>
</feature>
<evidence type="ECO:0000313" key="3">
    <source>
        <dbReference type="Proteomes" id="UP000008066"/>
    </source>
</evidence>
<dbReference type="STRING" id="759272.G0SE41"/>
<dbReference type="KEGG" id="cthr:CTHT_0062340"/>
<feature type="region of interest" description="Disordered" evidence="1">
    <location>
        <begin position="1"/>
        <end position="32"/>
    </location>
</feature>
<sequence length="735" mass="81110">MAEEVPREEYHRRLHGTHDTIDLTGDDRRPESPTDVVIRRHGNMSNGLSNLRFTQNNVAGTSGQGRQDALTTLHNFASAGLSNGHDNTPAEDLEEGAANVSPTANSVIQDVANTQVNHPYGLAAPPNFRYVQLNEPLPPIGLHGRSVAEIINAIDWSHPVYAGPNRVVFISRHVIEVAAQFVHDKDELEKEINIFVGTVCKFMDNCNLYSNTARIPWRKALSHFFGRNKKCTRQVPENVWIVMCRKHYQRARYRNTTEYNKRLIRLIAFQVLRIENWSESNRLGGTPQNGIVESWSLQPRRREQMRIDEARKRKLEDDEDVEDDEDEMDDLDVPTPATSGGSSQIPDWLLEMCRDGYSTIDILRIILEIKVRLDSGELTQIPDIEILPKISGDQSQPRSKPRTGRVSKGTSKDLGHRRTQSLENPSAGLYRRHANASRRSSQPNDASRHDAKRQRRDNYQDESYEDDFGTYVGRAAERPDTLRTLPSTSSNLPSLSYGGYGAGANGPLPAPRSNMYNSAATGSFANTRPSHQRTFSDVSNLPWENTVTYNTSATGYDHSTNGMQQEVLHGPSFSSTAYPQWPEIGYAPRTQGASYHQQHQAPTTSYSPQSFFPPLSTSTPGTGASHSRQPSSSYMNGYSSATGGNASSGAHGGFAACYNAGRGSYSGGAQSGFGAAYNLGATSSASGAQGPYGNTYNPVNGQGHNAGYMSSPAGAQQYDGFDRTVDDESKRFDRH</sequence>
<dbReference type="HOGENOM" id="CLU_377220_0_0_1"/>
<feature type="compositionally biased region" description="Acidic residues" evidence="1">
    <location>
        <begin position="317"/>
        <end position="332"/>
    </location>
</feature>
<dbReference type="RefSeq" id="XP_006696549.1">
    <property type="nucleotide sequence ID" value="XM_006696486.1"/>
</dbReference>
<protein>
    <submittedName>
        <fullName evidence="2">Uncharacterized protein</fullName>
    </submittedName>
</protein>
<feature type="compositionally biased region" description="Polar residues" evidence="1">
    <location>
        <begin position="688"/>
        <end position="703"/>
    </location>
</feature>
<dbReference type="AlphaFoldDB" id="G0SE41"/>
<feature type="region of interest" description="Disordered" evidence="1">
    <location>
        <begin position="308"/>
        <end position="345"/>
    </location>
</feature>